<dbReference type="SUPFAM" id="SSF53901">
    <property type="entry name" value="Thiolase-like"/>
    <property type="match status" value="1"/>
</dbReference>
<feature type="active site" description="Proton donor; for dehydratase activity" evidence="9">
    <location>
        <position position="1147"/>
    </location>
</feature>
<dbReference type="Pfam" id="PF14765">
    <property type="entry name" value="PS-DH"/>
    <property type="match status" value="1"/>
</dbReference>
<dbReference type="InterPro" id="IPR014030">
    <property type="entry name" value="Ketoacyl_synth_N"/>
</dbReference>
<evidence type="ECO:0000313" key="15">
    <source>
        <dbReference type="Proteomes" id="UP001551176"/>
    </source>
</evidence>
<evidence type="ECO:0000256" key="3">
    <source>
        <dbReference type="ARBA" id="ARBA00022450"/>
    </source>
</evidence>
<dbReference type="Gene3D" id="3.10.129.110">
    <property type="entry name" value="Polyketide synthase dehydratase"/>
    <property type="match status" value="1"/>
</dbReference>
<feature type="region of interest" description="Disordered" evidence="10">
    <location>
        <begin position="1979"/>
        <end position="2005"/>
    </location>
</feature>
<feature type="region of interest" description="C-terminal hotdog fold" evidence="9">
    <location>
        <begin position="1086"/>
        <end position="1227"/>
    </location>
</feature>
<dbReference type="Pfam" id="PF21089">
    <property type="entry name" value="PKS_DH_N"/>
    <property type="match status" value="1"/>
</dbReference>
<dbReference type="InterPro" id="IPR049551">
    <property type="entry name" value="PKS_DH_C"/>
</dbReference>
<dbReference type="Pfam" id="PF00109">
    <property type="entry name" value="ketoacyl-synt"/>
    <property type="match status" value="1"/>
</dbReference>
<evidence type="ECO:0000256" key="1">
    <source>
        <dbReference type="ARBA" id="ARBA00001957"/>
    </source>
</evidence>
<keyword evidence="8" id="KW-0012">Acyltransferase</keyword>
<dbReference type="InterPro" id="IPR042104">
    <property type="entry name" value="PKS_dehydratase_sf"/>
</dbReference>
<dbReference type="InterPro" id="IPR032821">
    <property type="entry name" value="PKS_assoc"/>
</dbReference>
<sequence>MNTSVDELVEALRESLKENDRLRAQFTEPIAIIGMSCRFPGGVMSPADLWELVAADGDAIAPFPSDRGWDTDSLYHPDANHPGTTYVREGGFLRDAAYFDAGFFGITPREATAINPQQRLLLECAWESLERAGIDPTTLVGSRTGVFAGVIYQDYSVPLQSPPNDAEGYLLTGELGSVASGRIAYTLGLQGPAITLDTACSSSLVALHSAAESLRRGECSLALAGGATVMCHPRVITEMSRQGALSPDGRSKPFSDSADGAGWGEGAGMLLLERLSDARANGHQVLAVVRGSAVNSDGASNGLTAPNGPSQQRVIRDALRACDLSPADVDAVEAHGTGTMLGDPIEAGALIGTYGVDRPADRPLWVGSVKSNIGHSQAAAGVAGVIKTVEALRNGLLPGLVHFSSPSRHVDWEGSGVAPLAKAVDWPRGDRPRRCGVSSFGVSGTNAHVIIEEAPQEAPEAALPQTDEPPEAALPQTDEAPEAALPHTNEAPEAARPTLLPWVVSARGEAGLQAQAAGLLPVAETERPEDIGHSLAVTRARFDHRAVVLGATREQLLAGLSSLAREETSPDVVRGTAWTDARPVFVFPGQGGQWPGMATALAKSTPVFADQLAKCGAALSRYVPWSLSDVLEGAEGAPGLDRVDVVQPVLWAVMVSLAQVWREHGVEPAAVVGHSQGEIAAACVAEALSLDDGARVVALRSRALVPLLGRGAMLSLGLGADEARKRAARWGTRLSVAAVNGPGSVAVSGDPEAVAELQAECEADGVLARIINVDYASHSNHVDPIKDELLEALSDVRPQAGSVPMVSAVTGELVSHEELDADYWWRNLRRTVEFEAASHNLLTAGHHLFIEISPHPVMAYGLESTIEATGANAAVIGTLRRDDGGPDRMTTSLAQAHTHGAPVDWSTHFAAARPRRVPLPTYAFQRRRYWLGETPRTELTDLSAAGLERPAHPLIGAGVQLADTDGHLFTARLSLDSHPWLEDHAVGDEVVLPGTALLELALRAGEQVGAEWVDELVLEAPLVLPDDDAAQVQLTVGSVDEEGRRGLSVHSRQGGIGEWTRHATGVLSPSWEPPGGGFAEWPPPGAEPVDVDAVYDLADRAGLAYGPVFRGLKGLWRRGDEYFAEARLPAEIAADAEQYGLHPALADAVLHGCLAALADKNVLKNEAVLPFTWTGAGLYSFGAAAVRAHIRATGDTEFGVDLADDKGNAVGRIASLAFRPAGSLLRGTAQTLSAVRWTSLAPPTEVTVPDGGLQVLATGSDALGRLLADAGVEFALCADTASAVGRPGPVLLDVAPVAGAADTNGRGGRDAAVGVARAAVDDVRQVLSGLREWLAATGDSPARLAVITHRAVGTVPDEDVTDLAGASVWGLIRTAQAEYPGRLVLVDLDDEPSSLAALPLALQTPEDQIAIRGGHLSTPRIGPLRVEATAPPLTEPDRTVLITGGTGGLGRLLARHLAAEHGIRHLLLAGRRGESAPGARELVAELAELGASVRIAACDIADYDAAAELLDSLPADHPLGAVIHAAGVLDDGTVETLTDAQIERVMRAKVDGAVNLHRLTLDHELSGFIMYSSVAGVLGTPGQANYAAGNALLDALVHHRRAQGLPGISMAWGPWELGTGMTGDLTEVDHARLGRWGLLPLDSQDGCALFDAARAADSPLAIPCRIQLSRAHDAQLIPAMLRDMVRDAPRLRQAKSAVTADSGAGEREQLRAFLIGLPAEQRHAELIGIVARHAAEVANLPSADDVAADLPLMALGFDSLASLELRNRLVHLLGLTGLLSANAVLQTPTPDGLAARIAAILVDEEETPSAQTAAASASHVRLAEDIVPAADTAPAALADAEHLVVTGGTGFLGAFLLRELLDRTSATLHCLVPAADADEGAAQLRETMRRYRLRDDDVPGRLIAVPGDLTEPELGLTKAEFDTLARTADGIFHCDAFAEEPQGSGTFAPAYTTGTEEVLRLAARHRTVPVHHISALDVFAQSGPDGQPPVETSPTGPFSSLSPGHEQGLWEAEELVGLARERGLPVSVYRLSRLFGDRGSGACRADDLLWRVVKGCVQAGAAPSTELTSDVVPVDHAAAAVAALACQGQTPGGTFHLSEPERVPFAAVVAGLTARGYALAELPPGLWADMVGGDPDNAAHPVLETFSETALDPEGRGHLAFGCAATRDALAAVDVSCPPVTAEMLAATIDYFIETGYLPTPEEASGR</sequence>
<organism evidence="14 15">
    <name type="scientific">Streptomyces atriruber</name>
    <dbReference type="NCBI Taxonomy" id="545121"/>
    <lineage>
        <taxon>Bacteria</taxon>
        <taxon>Bacillati</taxon>
        <taxon>Actinomycetota</taxon>
        <taxon>Actinomycetes</taxon>
        <taxon>Kitasatosporales</taxon>
        <taxon>Streptomycetaceae</taxon>
        <taxon>Streptomyces</taxon>
    </lineage>
</organism>
<dbReference type="PROSITE" id="PS00012">
    <property type="entry name" value="PHOSPHOPANTETHEINE"/>
    <property type="match status" value="1"/>
</dbReference>
<feature type="compositionally biased region" description="Polar residues" evidence="10">
    <location>
        <begin position="1990"/>
        <end position="2002"/>
    </location>
</feature>
<keyword evidence="3" id="KW-0596">Phosphopantetheine</keyword>
<dbReference type="PROSITE" id="PS52019">
    <property type="entry name" value="PKS_MFAS_DH"/>
    <property type="match status" value="1"/>
</dbReference>
<dbReference type="RefSeq" id="WP_359353450.1">
    <property type="nucleotide sequence ID" value="NZ_JBEYXV010000014.1"/>
</dbReference>
<feature type="active site" description="Proton acceptor; for dehydratase activity" evidence="9">
    <location>
        <position position="984"/>
    </location>
</feature>
<feature type="region of interest" description="N-terminal hotdog fold" evidence="9">
    <location>
        <begin position="952"/>
        <end position="1074"/>
    </location>
</feature>
<dbReference type="PANTHER" id="PTHR43775:SF51">
    <property type="entry name" value="INACTIVE PHENOLPHTHIOCEROL SYNTHESIS POLYKETIDE SYNTHASE TYPE I PKS1-RELATED"/>
    <property type="match status" value="1"/>
</dbReference>
<dbReference type="Proteomes" id="UP001551176">
    <property type="component" value="Unassembled WGS sequence"/>
</dbReference>
<evidence type="ECO:0000256" key="2">
    <source>
        <dbReference type="ARBA" id="ARBA00004792"/>
    </source>
</evidence>
<dbReference type="CDD" id="cd08956">
    <property type="entry name" value="KR_3_FAS_SDR_x"/>
    <property type="match status" value="1"/>
</dbReference>
<evidence type="ECO:0000256" key="8">
    <source>
        <dbReference type="ARBA" id="ARBA00023315"/>
    </source>
</evidence>
<evidence type="ECO:0000256" key="6">
    <source>
        <dbReference type="ARBA" id="ARBA00023194"/>
    </source>
</evidence>
<dbReference type="SUPFAM" id="SSF51735">
    <property type="entry name" value="NAD(P)-binding Rossmann-fold domains"/>
    <property type="match status" value="3"/>
</dbReference>
<feature type="domain" description="PKS/mFAS DH" evidence="13">
    <location>
        <begin position="952"/>
        <end position="1227"/>
    </location>
</feature>
<dbReference type="SUPFAM" id="SSF55048">
    <property type="entry name" value="Probable ACP-binding domain of malonyl-CoA ACP transacylase"/>
    <property type="match status" value="1"/>
</dbReference>
<name>A0ABV3BT91_9ACTN</name>
<dbReference type="InterPro" id="IPR036291">
    <property type="entry name" value="NAD(P)-bd_dom_sf"/>
</dbReference>
<dbReference type="SMART" id="SM00825">
    <property type="entry name" value="PKS_KS"/>
    <property type="match status" value="1"/>
</dbReference>
<dbReference type="Pfam" id="PF08659">
    <property type="entry name" value="KR"/>
    <property type="match status" value="1"/>
</dbReference>
<dbReference type="SMART" id="SM00823">
    <property type="entry name" value="PKS_PP"/>
    <property type="match status" value="1"/>
</dbReference>
<evidence type="ECO:0000256" key="7">
    <source>
        <dbReference type="ARBA" id="ARBA00023268"/>
    </source>
</evidence>
<dbReference type="PROSITE" id="PS00606">
    <property type="entry name" value="KS3_1"/>
    <property type="match status" value="1"/>
</dbReference>
<dbReference type="InterPro" id="IPR001227">
    <property type="entry name" value="Ac_transferase_dom_sf"/>
</dbReference>
<comment type="caution">
    <text evidence="14">The sequence shown here is derived from an EMBL/GenBank/DDBJ whole genome shotgun (WGS) entry which is preliminary data.</text>
</comment>
<keyword evidence="7" id="KW-0511">Multifunctional enzyme</keyword>
<dbReference type="InterPro" id="IPR014031">
    <property type="entry name" value="Ketoacyl_synth_C"/>
</dbReference>
<dbReference type="InterPro" id="IPR036736">
    <property type="entry name" value="ACP-like_sf"/>
</dbReference>
<dbReference type="EMBL" id="JBEYXV010000014">
    <property type="protein sequence ID" value="MEU6824224.1"/>
    <property type="molecule type" value="Genomic_DNA"/>
</dbReference>
<dbReference type="Gene3D" id="3.30.70.3290">
    <property type="match status" value="1"/>
</dbReference>
<dbReference type="PROSITE" id="PS52004">
    <property type="entry name" value="KS3_2"/>
    <property type="match status" value="1"/>
</dbReference>
<dbReference type="SUPFAM" id="SSF52151">
    <property type="entry name" value="FabD/lysophospholipase-like"/>
    <property type="match status" value="1"/>
</dbReference>
<dbReference type="Pfam" id="PF00550">
    <property type="entry name" value="PP-binding"/>
    <property type="match status" value="1"/>
</dbReference>
<dbReference type="InterPro" id="IPR020841">
    <property type="entry name" value="PKS_Beta-ketoAc_synthase_dom"/>
</dbReference>
<dbReference type="Pfam" id="PF00698">
    <property type="entry name" value="Acyl_transf_1"/>
    <property type="match status" value="1"/>
</dbReference>
<dbReference type="Pfam" id="PF08990">
    <property type="entry name" value="Docking"/>
    <property type="match status" value="1"/>
</dbReference>
<dbReference type="SMART" id="SM00822">
    <property type="entry name" value="PKS_KR"/>
    <property type="match status" value="1"/>
</dbReference>
<dbReference type="NCBIfam" id="TIGR01746">
    <property type="entry name" value="Thioester-redct"/>
    <property type="match status" value="1"/>
</dbReference>
<comment type="pathway">
    <text evidence="2">Antibiotic biosynthesis.</text>
</comment>
<dbReference type="InterPro" id="IPR016036">
    <property type="entry name" value="Malonyl_transacylase_ACP-bd"/>
</dbReference>
<dbReference type="InterPro" id="IPR049552">
    <property type="entry name" value="PKS_DH_N"/>
</dbReference>
<dbReference type="InterPro" id="IPR057326">
    <property type="entry name" value="KR_dom"/>
</dbReference>
<dbReference type="Gene3D" id="1.10.1200.10">
    <property type="entry name" value="ACP-like"/>
    <property type="match status" value="1"/>
</dbReference>
<dbReference type="Gene3D" id="3.40.50.720">
    <property type="entry name" value="NAD(P)-binding Rossmann-like Domain"/>
    <property type="match status" value="2"/>
</dbReference>
<dbReference type="SUPFAM" id="SSF47336">
    <property type="entry name" value="ACP-like"/>
    <property type="match status" value="1"/>
</dbReference>
<dbReference type="InterPro" id="IPR016039">
    <property type="entry name" value="Thiolase-like"/>
</dbReference>
<gene>
    <name evidence="14" type="ORF">ABZ921_26640</name>
</gene>
<evidence type="ECO:0000256" key="5">
    <source>
        <dbReference type="ARBA" id="ARBA00022679"/>
    </source>
</evidence>
<dbReference type="InterPro" id="IPR018201">
    <property type="entry name" value="Ketoacyl_synth_AS"/>
</dbReference>
<dbReference type="Gene3D" id="3.40.366.10">
    <property type="entry name" value="Malonyl-Coenzyme A Acyl Carrier Protein, domain 2"/>
    <property type="match status" value="1"/>
</dbReference>
<dbReference type="CDD" id="cd00833">
    <property type="entry name" value="PKS"/>
    <property type="match status" value="1"/>
</dbReference>
<dbReference type="InterPro" id="IPR020807">
    <property type="entry name" value="PKS_DH"/>
</dbReference>
<evidence type="ECO:0000256" key="9">
    <source>
        <dbReference type="PROSITE-ProRule" id="PRU01363"/>
    </source>
</evidence>
<dbReference type="InterPro" id="IPR013968">
    <property type="entry name" value="PKS_KR"/>
</dbReference>
<evidence type="ECO:0000313" key="14">
    <source>
        <dbReference type="EMBL" id="MEU6824224.1"/>
    </source>
</evidence>
<dbReference type="InterPro" id="IPR006162">
    <property type="entry name" value="Ppantetheine_attach_site"/>
</dbReference>
<evidence type="ECO:0000256" key="4">
    <source>
        <dbReference type="ARBA" id="ARBA00022553"/>
    </source>
</evidence>
<comment type="cofactor">
    <cofactor evidence="1">
        <name>pantetheine 4'-phosphate</name>
        <dbReference type="ChEBI" id="CHEBI:47942"/>
    </cofactor>
</comment>
<feature type="domain" description="Ketosynthase family 3 (KS3)" evidence="12">
    <location>
        <begin position="27"/>
        <end position="453"/>
    </location>
</feature>
<dbReference type="PROSITE" id="PS50075">
    <property type="entry name" value="CARRIER"/>
    <property type="match status" value="1"/>
</dbReference>
<dbReference type="InterPro" id="IPR015083">
    <property type="entry name" value="NorB/c/GfsB-D-like_docking"/>
</dbReference>
<feature type="domain" description="Carrier" evidence="11">
    <location>
        <begin position="1724"/>
        <end position="1801"/>
    </location>
</feature>
<keyword evidence="6" id="KW-0045">Antibiotic biosynthesis</keyword>
<dbReference type="SMART" id="SM00827">
    <property type="entry name" value="PKS_AT"/>
    <property type="match status" value="1"/>
</dbReference>
<accession>A0ABV3BT91</accession>
<dbReference type="InterPro" id="IPR013120">
    <property type="entry name" value="FAR_NAD-bd"/>
</dbReference>
<protein>
    <submittedName>
        <fullName evidence="14">Thioester reductase domain-containing protein</fullName>
    </submittedName>
</protein>
<dbReference type="InterPro" id="IPR049900">
    <property type="entry name" value="PKS_mFAS_DH"/>
</dbReference>
<dbReference type="Pfam" id="PF22953">
    <property type="entry name" value="SpnB_Rossmann"/>
    <property type="match status" value="1"/>
</dbReference>
<keyword evidence="5" id="KW-0808">Transferase</keyword>
<keyword evidence="4" id="KW-0597">Phosphoprotein</keyword>
<dbReference type="SMART" id="SM00826">
    <property type="entry name" value="PKS_DH"/>
    <property type="match status" value="1"/>
</dbReference>
<evidence type="ECO:0000259" key="12">
    <source>
        <dbReference type="PROSITE" id="PS52004"/>
    </source>
</evidence>
<evidence type="ECO:0000259" key="11">
    <source>
        <dbReference type="PROSITE" id="PS50075"/>
    </source>
</evidence>
<proteinExistence type="predicted"/>
<dbReference type="Pfam" id="PF16197">
    <property type="entry name" value="KAsynt_C_assoc"/>
    <property type="match status" value="1"/>
</dbReference>
<dbReference type="InterPro" id="IPR010080">
    <property type="entry name" value="Thioester_reductase-like_dom"/>
</dbReference>
<evidence type="ECO:0000256" key="10">
    <source>
        <dbReference type="SAM" id="MobiDB-lite"/>
    </source>
</evidence>
<dbReference type="PANTHER" id="PTHR43775">
    <property type="entry name" value="FATTY ACID SYNTHASE"/>
    <property type="match status" value="1"/>
</dbReference>
<reference evidence="14 15" key="1">
    <citation type="submission" date="2024-06" db="EMBL/GenBank/DDBJ databases">
        <title>The Natural Products Discovery Center: Release of the First 8490 Sequenced Strains for Exploring Actinobacteria Biosynthetic Diversity.</title>
        <authorList>
            <person name="Kalkreuter E."/>
            <person name="Kautsar S.A."/>
            <person name="Yang D."/>
            <person name="Bader C.D."/>
            <person name="Teijaro C.N."/>
            <person name="Fluegel L."/>
            <person name="Davis C.M."/>
            <person name="Simpson J.R."/>
            <person name="Lauterbach L."/>
            <person name="Steele A.D."/>
            <person name="Gui C."/>
            <person name="Meng S."/>
            <person name="Li G."/>
            <person name="Viehrig K."/>
            <person name="Ye F."/>
            <person name="Su P."/>
            <person name="Kiefer A.F."/>
            <person name="Nichols A."/>
            <person name="Cepeda A.J."/>
            <person name="Yan W."/>
            <person name="Fan B."/>
            <person name="Jiang Y."/>
            <person name="Adhikari A."/>
            <person name="Zheng C.-J."/>
            <person name="Schuster L."/>
            <person name="Cowan T.M."/>
            <person name="Smanski M.J."/>
            <person name="Chevrette M.G."/>
            <person name="De Carvalho L.P.S."/>
            <person name="Shen B."/>
        </authorList>
    </citation>
    <scope>NUCLEOTIDE SEQUENCE [LARGE SCALE GENOMIC DNA]</scope>
    <source>
        <strain evidence="14 15">NPDC046838</strain>
    </source>
</reference>
<dbReference type="Gene3D" id="3.40.47.10">
    <property type="match status" value="1"/>
</dbReference>
<dbReference type="Pfam" id="PF02801">
    <property type="entry name" value="Ketoacyl-synt_C"/>
    <property type="match status" value="1"/>
</dbReference>
<dbReference type="InterPro" id="IPR020806">
    <property type="entry name" value="PKS_PP-bd"/>
</dbReference>
<keyword evidence="15" id="KW-1185">Reference proteome</keyword>
<dbReference type="InterPro" id="IPR016035">
    <property type="entry name" value="Acyl_Trfase/lysoPLipase"/>
</dbReference>
<dbReference type="InterPro" id="IPR050091">
    <property type="entry name" value="PKS_NRPS_Biosynth_Enz"/>
</dbReference>
<dbReference type="Pfam" id="PF07993">
    <property type="entry name" value="NAD_binding_4"/>
    <property type="match status" value="1"/>
</dbReference>
<dbReference type="InterPro" id="IPR055123">
    <property type="entry name" value="SpnB-like_Rossmann"/>
</dbReference>
<evidence type="ECO:0000259" key="13">
    <source>
        <dbReference type="PROSITE" id="PS52019"/>
    </source>
</evidence>
<dbReference type="InterPro" id="IPR009081">
    <property type="entry name" value="PP-bd_ACP"/>
</dbReference>
<dbReference type="InterPro" id="IPR014043">
    <property type="entry name" value="Acyl_transferase_dom"/>
</dbReference>